<accession>A0A5B8MKY6</accession>
<keyword evidence="3" id="KW-1185">Reference proteome</keyword>
<dbReference type="EMBL" id="CP031038">
    <property type="protein sequence ID" value="QDZ21059.1"/>
    <property type="molecule type" value="Genomic_DNA"/>
</dbReference>
<dbReference type="Proteomes" id="UP000316726">
    <property type="component" value="Chromosome 5"/>
</dbReference>
<proteinExistence type="predicted"/>
<evidence type="ECO:0000313" key="3">
    <source>
        <dbReference type="Proteomes" id="UP000316726"/>
    </source>
</evidence>
<dbReference type="STRING" id="1764295.A0A5B8MKY6"/>
<sequence>MVAGKSSGGSCHRYHVPQKSHRIPIASMRIKQGFNVVDMACVVSVTHRNVENLRMTLSSYTPNSFDGLGQETRTIVLKDFQEEEESAGAGGGVSHNFTDAVFADFGDQLKIGEQEAPYTGVWMPTTPFKSFIRGWGKRTSIGGSRGMWTLEVEAVSSAGRDQLVSMFSEELPHLESWTVYLCAEGESLRNTPEVDKILRSQRGGGMGGGGVYRARWGSEGGGGGSKAPLVRAFSGGPSPGPSLPPSAGLWGAQGLGGFSLGRVARTALGWSLGAWMWRAASEAARAGSSPLAATAAGSHLEVHNHDPGHAKTIIEHFDKVAHNDDGP</sequence>
<dbReference type="AlphaFoldDB" id="A0A5B8MKY6"/>
<name>A0A5B8MKY6_9CHLO</name>
<feature type="region of interest" description="Disordered" evidence="1">
    <location>
        <begin position="223"/>
        <end position="248"/>
    </location>
</feature>
<reference evidence="2 3" key="1">
    <citation type="submission" date="2018-07" db="EMBL/GenBank/DDBJ databases">
        <title>The complete nuclear genome of the prasinophyte Chloropicon primus (CCMP1205).</title>
        <authorList>
            <person name="Pombert J.-F."/>
            <person name="Otis C."/>
            <person name="Turmel M."/>
            <person name="Lemieux C."/>
        </authorList>
    </citation>
    <scope>NUCLEOTIDE SEQUENCE [LARGE SCALE GENOMIC DNA]</scope>
    <source>
        <strain evidence="2 3">CCMP1205</strain>
    </source>
</reference>
<protein>
    <submittedName>
        <fullName evidence="2">Uncharacterized protein</fullName>
    </submittedName>
</protein>
<gene>
    <name evidence="2" type="ORF">A3770_05p35770</name>
</gene>
<organism evidence="2 3">
    <name type="scientific">Chloropicon primus</name>
    <dbReference type="NCBI Taxonomy" id="1764295"/>
    <lineage>
        <taxon>Eukaryota</taxon>
        <taxon>Viridiplantae</taxon>
        <taxon>Chlorophyta</taxon>
        <taxon>Chloropicophyceae</taxon>
        <taxon>Chloropicales</taxon>
        <taxon>Chloropicaceae</taxon>
        <taxon>Chloropicon</taxon>
    </lineage>
</organism>
<evidence type="ECO:0000313" key="2">
    <source>
        <dbReference type="EMBL" id="QDZ21059.1"/>
    </source>
</evidence>
<evidence type="ECO:0000256" key="1">
    <source>
        <dbReference type="SAM" id="MobiDB-lite"/>
    </source>
</evidence>